<keyword evidence="2" id="KW-1185">Reference proteome</keyword>
<organism evidence="1 2">
    <name type="scientific">Flavobacterium faecale</name>
    <dbReference type="NCBI Taxonomy" id="1355330"/>
    <lineage>
        <taxon>Bacteria</taxon>
        <taxon>Pseudomonadati</taxon>
        <taxon>Bacteroidota</taxon>
        <taxon>Flavobacteriia</taxon>
        <taxon>Flavobacteriales</taxon>
        <taxon>Flavobacteriaceae</taxon>
        <taxon>Flavobacterium</taxon>
    </lineage>
</organism>
<dbReference type="Proteomes" id="UP000244527">
    <property type="component" value="Chromosome"/>
</dbReference>
<dbReference type="EMBL" id="CP020918">
    <property type="protein sequence ID" value="AWG21112.1"/>
    <property type="molecule type" value="Genomic_DNA"/>
</dbReference>
<dbReference type="InterPro" id="IPR007420">
    <property type="entry name" value="DUF465"/>
</dbReference>
<dbReference type="KEGG" id="ffa:FFWV33_05970"/>
<evidence type="ECO:0000313" key="1">
    <source>
        <dbReference type="EMBL" id="AWG21112.1"/>
    </source>
</evidence>
<dbReference type="Pfam" id="PF04325">
    <property type="entry name" value="DUF465"/>
    <property type="match status" value="1"/>
</dbReference>
<dbReference type="InterPro" id="IPR038444">
    <property type="entry name" value="DUF465_sf"/>
</dbReference>
<dbReference type="Gene3D" id="6.10.280.50">
    <property type="match status" value="1"/>
</dbReference>
<sequence length="78" mass="9466">MIKKHNLAVAFPEFEEKIHTLKVEDNHFKILFDKYDQLDHEVYRIETDSEPASDDTLNDLRVQRVRLKDEIYEYLNKN</sequence>
<dbReference type="AlphaFoldDB" id="A0A2S1LBK5"/>
<evidence type="ECO:0000313" key="2">
    <source>
        <dbReference type="Proteomes" id="UP000244527"/>
    </source>
</evidence>
<proteinExistence type="predicted"/>
<dbReference type="RefSeq" id="WP_108740063.1">
    <property type="nucleotide sequence ID" value="NZ_CP020918.1"/>
</dbReference>
<reference evidence="1 2" key="1">
    <citation type="submission" date="2017-04" db="EMBL/GenBank/DDBJ databases">
        <title>Compelte genome sequence of WV33.</title>
        <authorList>
            <person name="Lee P.C."/>
        </authorList>
    </citation>
    <scope>NUCLEOTIDE SEQUENCE [LARGE SCALE GENOMIC DNA]</scope>
    <source>
        <strain evidence="1 2">WV33</strain>
    </source>
</reference>
<dbReference type="OrthoDB" id="1263265at2"/>
<protein>
    <submittedName>
        <fullName evidence="1">GTP-binding protein</fullName>
    </submittedName>
</protein>
<name>A0A2S1LBK5_9FLAO</name>
<accession>A0A2S1LBK5</accession>
<gene>
    <name evidence="1" type="ORF">FFWV33_05970</name>
</gene>